<keyword evidence="4 6" id="KW-1133">Transmembrane helix</keyword>
<evidence type="ECO:0008006" key="9">
    <source>
        <dbReference type="Google" id="ProtNLM"/>
    </source>
</evidence>
<dbReference type="InterPro" id="IPR050495">
    <property type="entry name" value="ATG22/LtaA_families"/>
</dbReference>
<dbReference type="AlphaFoldDB" id="A0A5E7FMH6"/>
<protein>
    <recommendedName>
        <fullName evidence="9">Major facilitator superfamily (MFS) profile domain-containing protein</fullName>
    </recommendedName>
</protein>
<dbReference type="InterPro" id="IPR024671">
    <property type="entry name" value="Atg22-like"/>
</dbReference>
<organism evidence="7 8">
    <name type="scientific">Pseudomonas fluorescens</name>
    <dbReference type="NCBI Taxonomy" id="294"/>
    <lineage>
        <taxon>Bacteria</taxon>
        <taxon>Pseudomonadati</taxon>
        <taxon>Pseudomonadota</taxon>
        <taxon>Gammaproteobacteria</taxon>
        <taxon>Pseudomonadales</taxon>
        <taxon>Pseudomonadaceae</taxon>
        <taxon>Pseudomonas</taxon>
    </lineage>
</organism>
<dbReference type="Gene3D" id="1.20.1250.20">
    <property type="entry name" value="MFS general substrate transporter like domains"/>
    <property type="match status" value="1"/>
</dbReference>
<name>A0A5E7FMH6_PSEFL</name>
<evidence type="ECO:0000256" key="1">
    <source>
        <dbReference type="ARBA" id="ARBA00004127"/>
    </source>
</evidence>
<evidence type="ECO:0000313" key="7">
    <source>
        <dbReference type="EMBL" id="VVO40818.1"/>
    </source>
</evidence>
<evidence type="ECO:0000256" key="5">
    <source>
        <dbReference type="ARBA" id="ARBA00023136"/>
    </source>
</evidence>
<accession>A0A5E7FMH6</accession>
<dbReference type="PANTHER" id="PTHR23519">
    <property type="entry name" value="AUTOPHAGY-RELATED PROTEIN 22"/>
    <property type="match status" value="1"/>
</dbReference>
<keyword evidence="5 6" id="KW-0472">Membrane</keyword>
<keyword evidence="3 6" id="KW-0812">Transmembrane</keyword>
<evidence type="ECO:0000256" key="3">
    <source>
        <dbReference type="ARBA" id="ARBA00022692"/>
    </source>
</evidence>
<evidence type="ECO:0000256" key="2">
    <source>
        <dbReference type="ARBA" id="ARBA00022448"/>
    </source>
</evidence>
<dbReference type="SUPFAM" id="SSF103473">
    <property type="entry name" value="MFS general substrate transporter"/>
    <property type="match status" value="1"/>
</dbReference>
<comment type="subcellular location">
    <subcellularLocation>
        <location evidence="1">Endomembrane system</location>
        <topology evidence="1">Multi-pass membrane protein</topology>
    </subcellularLocation>
</comment>
<keyword evidence="2" id="KW-0813">Transport</keyword>
<feature type="transmembrane region" description="Helical" evidence="6">
    <location>
        <begin position="21"/>
        <end position="43"/>
    </location>
</feature>
<sequence length="93" mass="9671">MGASQSAGRAIVGLLAPPTRLAEFFGLWGLAVKLSAILGPMTYGLTNWLSGGDHRLAMLITGSYFVVGLLILAGIDLERGRQAAVSPTESLGE</sequence>
<dbReference type="GO" id="GO:0012505">
    <property type="term" value="C:endomembrane system"/>
    <property type="evidence" value="ECO:0007669"/>
    <property type="project" value="UniProtKB-SubCell"/>
</dbReference>
<feature type="transmembrane region" description="Helical" evidence="6">
    <location>
        <begin position="55"/>
        <end position="75"/>
    </location>
</feature>
<evidence type="ECO:0000313" key="8">
    <source>
        <dbReference type="Proteomes" id="UP000337909"/>
    </source>
</evidence>
<dbReference type="Pfam" id="PF11700">
    <property type="entry name" value="ATG22"/>
    <property type="match status" value="1"/>
</dbReference>
<dbReference type="EMBL" id="CABVHQ010000122">
    <property type="protein sequence ID" value="VVO40818.1"/>
    <property type="molecule type" value="Genomic_DNA"/>
</dbReference>
<proteinExistence type="predicted"/>
<gene>
    <name evidence="7" type="ORF">PS691_05724</name>
</gene>
<evidence type="ECO:0000256" key="4">
    <source>
        <dbReference type="ARBA" id="ARBA00022989"/>
    </source>
</evidence>
<dbReference type="PANTHER" id="PTHR23519:SF1">
    <property type="entry name" value="AUTOPHAGY-RELATED PROTEIN 22"/>
    <property type="match status" value="1"/>
</dbReference>
<reference evidence="7 8" key="1">
    <citation type="submission" date="2019-09" db="EMBL/GenBank/DDBJ databases">
        <authorList>
            <person name="Chandra G."/>
            <person name="Truman W A."/>
        </authorList>
    </citation>
    <scope>NUCLEOTIDE SEQUENCE [LARGE SCALE GENOMIC DNA]</scope>
    <source>
        <strain evidence="7">PS691</strain>
    </source>
</reference>
<dbReference type="Proteomes" id="UP000337909">
    <property type="component" value="Unassembled WGS sequence"/>
</dbReference>
<evidence type="ECO:0000256" key="6">
    <source>
        <dbReference type="SAM" id="Phobius"/>
    </source>
</evidence>
<dbReference type="InterPro" id="IPR036259">
    <property type="entry name" value="MFS_trans_sf"/>
</dbReference>